<gene>
    <name evidence="1" type="ORF">RHMOL_Rhmol03G0282800</name>
</gene>
<proteinExistence type="predicted"/>
<organism evidence="1 2">
    <name type="scientific">Rhododendron molle</name>
    <name type="common">Chinese azalea</name>
    <name type="synonym">Azalea mollis</name>
    <dbReference type="NCBI Taxonomy" id="49168"/>
    <lineage>
        <taxon>Eukaryota</taxon>
        <taxon>Viridiplantae</taxon>
        <taxon>Streptophyta</taxon>
        <taxon>Embryophyta</taxon>
        <taxon>Tracheophyta</taxon>
        <taxon>Spermatophyta</taxon>
        <taxon>Magnoliopsida</taxon>
        <taxon>eudicotyledons</taxon>
        <taxon>Gunneridae</taxon>
        <taxon>Pentapetalae</taxon>
        <taxon>asterids</taxon>
        <taxon>Ericales</taxon>
        <taxon>Ericaceae</taxon>
        <taxon>Ericoideae</taxon>
        <taxon>Rhodoreae</taxon>
        <taxon>Rhododendron</taxon>
    </lineage>
</organism>
<evidence type="ECO:0000313" key="2">
    <source>
        <dbReference type="Proteomes" id="UP001062846"/>
    </source>
</evidence>
<accession>A0ACC0PJ10</accession>
<keyword evidence="2" id="KW-1185">Reference proteome</keyword>
<evidence type="ECO:0000313" key="1">
    <source>
        <dbReference type="EMBL" id="KAI8565717.1"/>
    </source>
</evidence>
<comment type="caution">
    <text evidence="1">The sequence shown here is derived from an EMBL/GenBank/DDBJ whole genome shotgun (WGS) entry which is preliminary data.</text>
</comment>
<reference evidence="1" key="1">
    <citation type="submission" date="2022-02" db="EMBL/GenBank/DDBJ databases">
        <title>Plant Genome Project.</title>
        <authorList>
            <person name="Zhang R.-G."/>
        </authorList>
    </citation>
    <scope>NUCLEOTIDE SEQUENCE</scope>
    <source>
        <strain evidence="1">AT1</strain>
    </source>
</reference>
<sequence length="93" mass="10322">MERMMSTRRPHFGLHLWISISIILFVQSHSFYLPGVAPEDFQKARGSFEGESEQIDLQKILKVCVSQVHASFVGFAVCCAGFVISDGVGFLDA</sequence>
<dbReference type="Proteomes" id="UP001062846">
    <property type="component" value="Chromosome 3"/>
</dbReference>
<dbReference type="EMBL" id="CM046390">
    <property type="protein sequence ID" value="KAI8565717.1"/>
    <property type="molecule type" value="Genomic_DNA"/>
</dbReference>
<name>A0ACC0PJ10_RHOML</name>
<protein>
    <submittedName>
        <fullName evidence="1">Uncharacterized protein</fullName>
    </submittedName>
</protein>